<dbReference type="EMBL" id="SSTD01011480">
    <property type="protein sequence ID" value="TYK09644.1"/>
    <property type="molecule type" value="Genomic_DNA"/>
</dbReference>
<evidence type="ECO:0000259" key="1">
    <source>
        <dbReference type="PROSITE" id="PS51166"/>
    </source>
</evidence>
<dbReference type="PANTHER" id="PTHR32518">
    <property type="match status" value="1"/>
</dbReference>
<dbReference type="SUPFAM" id="SSF49452">
    <property type="entry name" value="Starch-binding domain-like"/>
    <property type="match status" value="1"/>
</dbReference>
<dbReference type="AlphaFoldDB" id="A0A5D3CEL6"/>
<dbReference type="GO" id="GO:2001070">
    <property type="term" value="F:starch binding"/>
    <property type="evidence" value="ECO:0007669"/>
    <property type="project" value="InterPro"/>
</dbReference>
<dbReference type="GO" id="GO:0016740">
    <property type="term" value="F:transferase activity"/>
    <property type="evidence" value="ECO:0007669"/>
    <property type="project" value="UniProtKB-KW"/>
</dbReference>
<evidence type="ECO:0000313" key="5">
    <source>
        <dbReference type="Proteomes" id="UP000321947"/>
    </source>
</evidence>
<accession>A0A5D3CEL6</accession>
<evidence type="ECO:0000313" key="4">
    <source>
        <dbReference type="Proteomes" id="UP000321393"/>
    </source>
</evidence>
<comment type="caution">
    <text evidence="3">The sequence shown here is derived from an EMBL/GenBank/DDBJ whole genome shotgun (WGS) entry which is preliminary data.</text>
</comment>
<protein>
    <submittedName>
        <fullName evidence="3">4-alpha-glucanotransferase DPE2 isoform X2</fullName>
    </submittedName>
</protein>
<dbReference type="InterPro" id="IPR002044">
    <property type="entry name" value="CBM20"/>
</dbReference>
<dbReference type="SMART" id="SM01065">
    <property type="entry name" value="CBM_2"/>
    <property type="match status" value="1"/>
</dbReference>
<keyword evidence="3" id="KW-0808">Transferase</keyword>
<dbReference type="InterPro" id="IPR013783">
    <property type="entry name" value="Ig-like_fold"/>
</dbReference>
<name>A0A5D3CEL6_CUCMM</name>
<proteinExistence type="predicted"/>
<dbReference type="OrthoDB" id="6123450at2759"/>
<gene>
    <name evidence="3" type="ORF">E5676_scaffold447G00430</name>
    <name evidence="2" type="ORF">E6C27_scaffold34G00650</name>
</gene>
<dbReference type="InterPro" id="IPR013784">
    <property type="entry name" value="Carb-bd-like_fold"/>
</dbReference>
<sequence length="139" mass="16013">MVNLGLFSGAKRAKSVNVRFRLPYYTHWGQSLVVCGSDSLVGSWNVKKGLLLSPVHQGDQLIWCGSIAVSNGFECEYNYYVVDDNRNVLRWEKGNRRKVLLPQGLQGGEVIELRDLWQLVEFYRRLLYGFGLIWFLNIV</sequence>
<dbReference type="Gene3D" id="2.60.40.10">
    <property type="entry name" value="Immunoglobulins"/>
    <property type="match status" value="1"/>
</dbReference>
<dbReference type="Proteomes" id="UP000321947">
    <property type="component" value="Unassembled WGS sequence"/>
</dbReference>
<organism evidence="3 5">
    <name type="scientific">Cucumis melo var. makuwa</name>
    <name type="common">Oriental melon</name>
    <dbReference type="NCBI Taxonomy" id="1194695"/>
    <lineage>
        <taxon>Eukaryota</taxon>
        <taxon>Viridiplantae</taxon>
        <taxon>Streptophyta</taxon>
        <taxon>Embryophyta</taxon>
        <taxon>Tracheophyta</taxon>
        <taxon>Spermatophyta</taxon>
        <taxon>Magnoliopsida</taxon>
        <taxon>eudicotyledons</taxon>
        <taxon>Gunneridae</taxon>
        <taxon>Pentapetalae</taxon>
        <taxon>rosids</taxon>
        <taxon>fabids</taxon>
        <taxon>Cucurbitales</taxon>
        <taxon>Cucurbitaceae</taxon>
        <taxon>Benincaseae</taxon>
        <taxon>Cucumis</taxon>
    </lineage>
</organism>
<evidence type="ECO:0000313" key="3">
    <source>
        <dbReference type="EMBL" id="TYK09644.1"/>
    </source>
</evidence>
<dbReference type="CDD" id="cd05815">
    <property type="entry name" value="CBM20_DPE2_repeat1"/>
    <property type="match status" value="1"/>
</dbReference>
<evidence type="ECO:0000313" key="2">
    <source>
        <dbReference type="EMBL" id="KAA0025812.1"/>
    </source>
</evidence>
<dbReference type="Proteomes" id="UP000321393">
    <property type="component" value="Unassembled WGS sequence"/>
</dbReference>
<dbReference type="PROSITE" id="PS51166">
    <property type="entry name" value="CBM20"/>
    <property type="match status" value="1"/>
</dbReference>
<dbReference type="InterPro" id="IPR034840">
    <property type="entry name" value="CBM20_DPE2_1"/>
</dbReference>
<dbReference type="Pfam" id="PF00686">
    <property type="entry name" value="CBM_20"/>
    <property type="match status" value="1"/>
</dbReference>
<feature type="domain" description="CBM20" evidence="1">
    <location>
        <begin position="10"/>
        <end position="119"/>
    </location>
</feature>
<dbReference type="EMBL" id="SSTE01023063">
    <property type="protein sequence ID" value="KAA0025812.1"/>
    <property type="molecule type" value="Genomic_DNA"/>
</dbReference>
<dbReference type="STRING" id="1194695.A0A5D3CEL6"/>
<reference evidence="4 5" key="1">
    <citation type="submission" date="2019-08" db="EMBL/GenBank/DDBJ databases">
        <title>Draft genome sequences of two oriental melons (Cucumis melo L. var makuwa).</title>
        <authorList>
            <person name="Kwon S.-Y."/>
        </authorList>
    </citation>
    <scope>NUCLEOTIDE SEQUENCE [LARGE SCALE GENOMIC DNA]</scope>
    <source>
        <strain evidence="5">cv. Chang Bougi</strain>
        <strain evidence="4">cv. SW 3</strain>
        <tissue evidence="3">Leaf</tissue>
    </source>
</reference>
<dbReference type="PANTHER" id="PTHR32518:SF3">
    <property type="entry name" value="4-ALPHA-GLUCANOTRANSFERASE"/>
    <property type="match status" value="1"/>
</dbReference>